<dbReference type="PANTHER" id="PTHR10846">
    <property type="entry name" value="SODIUM/POTASSIUM/CALCIUM EXCHANGER"/>
    <property type="match status" value="1"/>
</dbReference>
<evidence type="ECO:0000313" key="8">
    <source>
        <dbReference type="EMBL" id="MBK0398748.1"/>
    </source>
</evidence>
<sequence length="344" mass="35366">MLETLDLPALVAVFLCAALVVAVSGTRLARAADRLADMTGMGEALVGGVLLGMATSLSGTVVSVASALDGRASLAFSNGIGGIAAQTAFLAVADILYRRANLEHAAAELTHVLQAALLALMLSLPVLAFAGPEVSVLGVHPVSLLLPVIYVLGTRSGARTRSMPMWHPVTTPETRKDLPEEGHGGMRGIRPVALEFAALALVMSLAGWVIAQTGGEIADRTQLSEATIGALMTALATSLPELVTTLAAVRRGAVQLAVGAIIGGNTFDVLFLTLADIAYRDGSIYHAIGRADLFWLGVGIAMTSILLLGLIIRQKRGIGGIGFESAGLLAVYACAILLQTVVGA</sequence>
<feature type="compositionally biased region" description="Basic and acidic residues" evidence="5">
    <location>
        <begin position="173"/>
        <end position="182"/>
    </location>
</feature>
<evidence type="ECO:0000256" key="2">
    <source>
        <dbReference type="ARBA" id="ARBA00022692"/>
    </source>
</evidence>
<keyword evidence="4 6" id="KW-0472">Membrane</keyword>
<feature type="domain" description="Sodium/calcium exchanger membrane region" evidence="7">
    <location>
        <begin position="197"/>
        <end position="340"/>
    </location>
</feature>
<dbReference type="Pfam" id="PF01699">
    <property type="entry name" value="Na_Ca_ex"/>
    <property type="match status" value="2"/>
</dbReference>
<feature type="transmembrane region" description="Helical" evidence="6">
    <location>
        <begin position="192"/>
        <end position="211"/>
    </location>
</feature>
<evidence type="ECO:0000256" key="5">
    <source>
        <dbReference type="SAM" id="MobiDB-lite"/>
    </source>
</evidence>
<proteinExistence type="predicted"/>
<feature type="transmembrane region" description="Helical" evidence="6">
    <location>
        <begin position="134"/>
        <end position="153"/>
    </location>
</feature>
<organism evidence="8 9">
    <name type="scientific">Thermohalobaculum xanthum</name>
    <dbReference type="NCBI Taxonomy" id="2753746"/>
    <lineage>
        <taxon>Bacteria</taxon>
        <taxon>Pseudomonadati</taxon>
        <taxon>Pseudomonadota</taxon>
        <taxon>Alphaproteobacteria</taxon>
        <taxon>Rhodobacterales</taxon>
        <taxon>Paracoccaceae</taxon>
        <taxon>Thermohalobaculum</taxon>
    </lineage>
</organism>
<feature type="transmembrane region" description="Helical" evidence="6">
    <location>
        <begin position="226"/>
        <end position="249"/>
    </location>
</feature>
<accession>A0A8J7M613</accession>
<dbReference type="GO" id="GO:0008273">
    <property type="term" value="F:calcium, potassium:sodium antiporter activity"/>
    <property type="evidence" value="ECO:0007669"/>
    <property type="project" value="TreeGrafter"/>
</dbReference>
<dbReference type="RefSeq" id="WP_200608321.1">
    <property type="nucleotide sequence ID" value="NZ_JAEHHL010000002.1"/>
</dbReference>
<feature type="region of interest" description="Disordered" evidence="5">
    <location>
        <begin position="163"/>
        <end position="182"/>
    </location>
</feature>
<dbReference type="InterPro" id="IPR044880">
    <property type="entry name" value="NCX_ion-bd_dom_sf"/>
</dbReference>
<dbReference type="InterPro" id="IPR004481">
    <property type="entry name" value="K/Na/Ca-exchanger"/>
</dbReference>
<comment type="caution">
    <text evidence="8">The sequence shown here is derived from an EMBL/GenBank/DDBJ whole genome shotgun (WGS) entry which is preliminary data.</text>
</comment>
<feature type="transmembrane region" description="Helical" evidence="6">
    <location>
        <begin position="44"/>
        <end position="68"/>
    </location>
</feature>
<dbReference type="PANTHER" id="PTHR10846:SF8">
    <property type="entry name" value="INNER MEMBRANE PROTEIN YRBG"/>
    <property type="match status" value="1"/>
</dbReference>
<gene>
    <name evidence="8" type="ORF">H0I76_06075</name>
</gene>
<dbReference type="GO" id="GO:0005262">
    <property type="term" value="F:calcium channel activity"/>
    <property type="evidence" value="ECO:0007669"/>
    <property type="project" value="TreeGrafter"/>
</dbReference>
<evidence type="ECO:0000256" key="6">
    <source>
        <dbReference type="SAM" id="Phobius"/>
    </source>
</evidence>
<protein>
    <submittedName>
        <fullName evidence="8">Sodium:calcium antiporter</fullName>
    </submittedName>
</protein>
<keyword evidence="9" id="KW-1185">Reference proteome</keyword>
<dbReference type="InterPro" id="IPR004837">
    <property type="entry name" value="NaCa_Exmemb"/>
</dbReference>
<feature type="transmembrane region" description="Helical" evidence="6">
    <location>
        <begin position="6"/>
        <end position="23"/>
    </location>
</feature>
<feature type="transmembrane region" description="Helical" evidence="6">
    <location>
        <begin position="321"/>
        <end position="342"/>
    </location>
</feature>
<feature type="domain" description="Sodium/calcium exchanger membrane region" evidence="7">
    <location>
        <begin position="11"/>
        <end position="129"/>
    </location>
</feature>
<feature type="transmembrane region" description="Helical" evidence="6">
    <location>
        <begin position="256"/>
        <end position="274"/>
    </location>
</feature>
<dbReference type="AlphaFoldDB" id="A0A8J7M613"/>
<dbReference type="GO" id="GO:0006874">
    <property type="term" value="P:intracellular calcium ion homeostasis"/>
    <property type="evidence" value="ECO:0007669"/>
    <property type="project" value="TreeGrafter"/>
</dbReference>
<feature type="transmembrane region" description="Helical" evidence="6">
    <location>
        <begin position="294"/>
        <end position="312"/>
    </location>
</feature>
<keyword evidence="3 6" id="KW-1133">Transmembrane helix</keyword>
<evidence type="ECO:0000256" key="1">
    <source>
        <dbReference type="ARBA" id="ARBA00004141"/>
    </source>
</evidence>
<dbReference type="GO" id="GO:0005886">
    <property type="term" value="C:plasma membrane"/>
    <property type="evidence" value="ECO:0007669"/>
    <property type="project" value="TreeGrafter"/>
</dbReference>
<dbReference type="Gene3D" id="1.20.1420.30">
    <property type="entry name" value="NCX, central ion-binding region"/>
    <property type="match status" value="2"/>
</dbReference>
<evidence type="ECO:0000313" key="9">
    <source>
        <dbReference type="Proteomes" id="UP000655420"/>
    </source>
</evidence>
<evidence type="ECO:0000256" key="4">
    <source>
        <dbReference type="ARBA" id="ARBA00023136"/>
    </source>
</evidence>
<evidence type="ECO:0000259" key="7">
    <source>
        <dbReference type="Pfam" id="PF01699"/>
    </source>
</evidence>
<feature type="transmembrane region" description="Helical" evidence="6">
    <location>
        <begin position="74"/>
        <end position="97"/>
    </location>
</feature>
<keyword evidence="2 6" id="KW-0812">Transmembrane</keyword>
<comment type="subcellular location">
    <subcellularLocation>
        <location evidence="1">Membrane</location>
        <topology evidence="1">Multi-pass membrane protein</topology>
    </subcellularLocation>
</comment>
<reference evidence="8" key="1">
    <citation type="submission" date="2020-12" db="EMBL/GenBank/DDBJ databases">
        <title>Bacterial taxonomy.</title>
        <authorList>
            <person name="Pan X."/>
        </authorList>
    </citation>
    <scope>NUCLEOTIDE SEQUENCE</scope>
    <source>
        <strain evidence="8">M0105</strain>
    </source>
</reference>
<name>A0A8J7M613_9RHOB</name>
<dbReference type="Proteomes" id="UP000655420">
    <property type="component" value="Unassembled WGS sequence"/>
</dbReference>
<dbReference type="EMBL" id="JAEHHL010000002">
    <property type="protein sequence ID" value="MBK0398748.1"/>
    <property type="molecule type" value="Genomic_DNA"/>
</dbReference>
<evidence type="ECO:0000256" key="3">
    <source>
        <dbReference type="ARBA" id="ARBA00022989"/>
    </source>
</evidence>
<feature type="transmembrane region" description="Helical" evidence="6">
    <location>
        <begin position="109"/>
        <end position="128"/>
    </location>
</feature>